<keyword evidence="10" id="KW-0862">Zinc</keyword>
<protein>
    <recommendedName>
        <fullName evidence="4">RING-type E3 ubiquitin transferase</fullName>
        <ecNumber evidence="4">2.3.2.27</ecNumber>
    </recommendedName>
</protein>
<evidence type="ECO:0000256" key="5">
    <source>
        <dbReference type="ARBA" id="ARBA00022679"/>
    </source>
</evidence>
<dbReference type="GO" id="GO:0008270">
    <property type="term" value="F:zinc ion binding"/>
    <property type="evidence" value="ECO:0007669"/>
    <property type="project" value="UniProtKB-KW"/>
</dbReference>
<evidence type="ECO:0000259" key="16">
    <source>
        <dbReference type="PROSITE" id="PS50089"/>
    </source>
</evidence>
<sequence>MSGNPPPSSYPYERQQYSFSGRILLTTAVILFALTLVFVVLRILVHAMQWRAGGGRARRGGGLAAGILRSISGIGSSRRGLDASALSALPVTSYRKETVAAGAGAGAGGADCAVCLSELADGDKVRELPNCGHAFHVECVDAWLRAKSTCPLCRADVELQQGNGKAEAQPSCSSSSSAAATEPLPQPALFGAGGTLIVTIHGGSDSGRDVRGSTSG</sequence>
<dbReference type="SUPFAM" id="SSF57850">
    <property type="entry name" value="RING/U-box"/>
    <property type="match status" value="1"/>
</dbReference>
<evidence type="ECO:0000313" key="18">
    <source>
        <dbReference type="Proteomes" id="UP001231189"/>
    </source>
</evidence>
<evidence type="ECO:0000256" key="1">
    <source>
        <dbReference type="ARBA" id="ARBA00000900"/>
    </source>
</evidence>
<dbReference type="Gene3D" id="3.30.40.10">
    <property type="entry name" value="Zinc/RING finger domain, C3HC4 (zinc finger)"/>
    <property type="match status" value="1"/>
</dbReference>
<feature type="domain" description="RING-type" evidence="16">
    <location>
        <begin position="112"/>
        <end position="154"/>
    </location>
</feature>
<dbReference type="CDD" id="cd16461">
    <property type="entry name" value="RING-H2_EL5-like"/>
    <property type="match status" value="1"/>
</dbReference>
<dbReference type="EC" id="2.3.2.27" evidence="4"/>
<gene>
    <name evidence="17" type="ORF">QYE76_051270</name>
</gene>
<dbReference type="Pfam" id="PF13639">
    <property type="entry name" value="zf-RING_2"/>
    <property type="match status" value="1"/>
</dbReference>
<dbReference type="SMART" id="SM00184">
    <property type="entry name" value="RING"/>
    <property type="match status" value="1"/>
</dbReference>
<keyword evidence="12 15" id="KW-0472">Membrane</keyword>
<evidence type="ECO:0000256" key="10">
    <source>
        <dbReference type="ARBA" id="ARBA00022833"/>
    </source>
</evidence>
<dbReference type="PANTHER" id="PTHR46913">
    <property type="entry name" value="RING-H2 FINGER PROTEIN ATL16"/>
    <property type="match status" value="1"/>
</dbReference>
<name>A0AAD8ST54_LOLMU</name>
<comment type="caution">
    <text evidence="17">The sequence shown here is derived from an EMBL/GenBank/DDBJ whole genome shotgun (WGS) entry which is preliminary data.</text>
</comment>
<dbReference type="PANTHER" id="PTHR46913:SF1">
    <property type="entry name" value="RING-H2 FINGER PROTEIN ATL16"/>
    <property type="match status" value="1"/>
</dbReference>
<keyword evidence="7" id="KW-0479">Metal-binding</keyword>
<evidence type="ECO:0000256" key="14">
    <source>
        <dbReference type="SAM" id="MobiDB-lite"/>
    </source>
</evidence>
<evidence type="ECO:0000313" key="17">
    <source>
        <dbReference type="EMBL" id="KAK1663111.1"/>
    </source>
</evidence>
<evidence type="ECO:0000256" key="4">
    <source>
        <dbReference type="ARBA" id="ARBA00012483"/>
    </source>
</evidence>
<dbReference type="AlphaFoldDB" id="A0AAD8ST54"/>
<keyword evidence="11 15" id="KW-1133">Transmembrane helix</keyword>
<dbReference type="InterPro" id="IPR001841">
    <property type="entry name" value="Znf_RING"/>
</dbReference>
<evidence type="ECO:0000256" key="7">
    <source>
        <dbReference type="ARBA" id="ARBA00022723"/>
    </source>
</evidence>
<feature type="compositionally biased region" description="Low complexity" evidence="14">
    <location>
        <begin position="166"/>
        <end position="180"/>
    </location>
</feature>
<keyword evidence="5" id="KW-0808">Transferase</keyword>
<dbReference type="FunFam" id="3.30.40.10:FF:000457">
    <property type="entry name" value="RING-H2 finger protein ATL3"/>
    <property type="match status" value="1"/>
</dbReference>
<comment type="pathway">
    <text evidence="3">Protein modification; protein ubiquitination.</text>
</comment>
<dbReference type="InterPro" id="IPR044600">
    <property type="entry name" value="ATL1/ATL16-like"/>
</dbReference>
<accession>A0AAD8ST54</accession>
<evidence type="ECO:0000256" key="13">
    <source>
        <dbReference type="PROSITE-ProRule" id="PRU00175"/>
    </source>
</evidence>
<evidence type="ECO:0000256" key="6">
    <source>
        <dbReference type="ARBA" id="ARBA00022692"/>
    </source>
</evidence>
<comment type="subcellular location">
    <subcellularLocation>
        <location evidence="2">Membrane</location>
        <topology evidence="2">Single-pass membrane protein</topology>
    </subcellularLocation>
</comment>
<evidence type="ECO:0000256" key="3">
    <source>
        <dbReference type="ARBA" id="ARBA00004906"/>
    </source>
</evidence>
<keyword evidence="9" id="KW-0833">Ubl conjugation pathway</keyword>
<dbReference type="PROSITE" id="PS50089">
    <property type="entry name" value="ZF_RING_2"/>
    <property type="match status" value="1"/>
</dbReference>
<reference evidence="17" key="1">
    <citation type="submission" date="2023-07" db="EMBL/GenBank/DDBJ databases">
        <title>A chromosome-level genome assembly of Lolium multiflorum.</title>
        <authorList>
            <person name="Chen Y."/>
            <person name="Copetti D."/>
            <person name="Kolliker R."/>
            <person name="Studer B."/>
        </authorList>
    </citation>
    <scope>NUCLEOTIDE SEQUENCE</scope>
    <source>
        <strain evidence="17">02402/16</strain>
        <tissue evidence="17">Leaf</tissue>
    </source>
</reference>
<feature type="region of interest" description="Disordered" evidence="14">
    <location>
        <begin position="165"/>
        <end position="184"/>
    </location>
</feature>
<dbReference type="GO" id="GO:0016020">
    <property type="term" value="C:membrane"/>
    <property type="evidence" value="ECO:0007669"/>
    <property type="project" value="UniProtKB-SubCell"/>
</dbReference>
<keyword evidence="8 13" id="KW-0863">Zinc-finger</keyword>
<proteinExistence type="predicted"/>
<dbReference type="InterPro" id="IPR013083">
    <property type="entry name" value="Znf_RING/FYVE/PHD"/>
</dbReference>
<comment type="catalytic activity">
    <reaction evidence="1">
        <text>S-ubiquitinyl-[E2 ubiquitin-conjugating enzyme]-L-cysteine + [acceptor protein]-L-lysine = [E2 ubiquitin-conjugating enzyme]-L-cysteine + N(6)-ubiquitinyl-[acceptor protein]-L-lysine.</text>
        <dbReference type="EC" id="2.3.2.27"/>
    </reaction>
</comment>
<keyword evidence="6 15" id="KW-0812">Transmembrane</keyword>
<evidence type="ECO:0000256" key="2">
    <source>
        <dbReference type="ARBA" id="ARBA00004167"/>
    </source>
</evidence>
<organism evidence="17 18">
    <name type="scientific">Lolium multiflorum</name>
    <name type="common">Italian ryegrass</name>
    <name type="synonym">Lolium perenne subsp. multiflorum</name>
    <dbReference type="NCBI Taxonomy" id="4521"/>
    <lineage>
        <taxon>Eukaryota</taxon>
        <taxon>Viridiplantae</taxon>
        <taxon>Streptophyta</taxon>
        <taxon>Embryophyta</taxon>
        <taxon>Tracheophyta</taxon>
        <taxon>Spermatophyta</taxon>
        <taxon>Magnoliopsida</taxon>
        <taxon>Liliopsida</taxon>
        <taxon>Poales</taxon>
        <taxon>Poaceae</taxon>
        <taxon>BOP clade</taxon>
        <taxon>Pooideae</taxon>
        <taxon>Poodae</taxon>
        <taxon>Poeae</taxon>
        <taxon>Poeae Chloroplast Group 2 (Poeae type)</taxon>
        <taxon>Loliodinae</taxon>
        <taxon>Loliinae</taxon>
        <taxon>Lolium</taxon>
    </lineage>
</organism>
<evidence type="ECO:0000256" key="12">
    <source>
        <dbReference type="ARBA" id="ARBA00023136"/>
    </source>
</evidence>
<evidence type="ECO:0000256" key="11">
    <source>
        <dbReference type="ARBA" id="ARBA00022989"/>
    </source>
</evidence>
<evidence type="ECO:0000256" key="8">
    <source>
        <dbReference type="ARBA" id="ARBA00022771"/>
    </source>
</evidence>
<evidence type="ECO:0000256" key="9">
    <source>
        <dbReference type="ARBA" id="ARBA00022786"/>
    </source>
</evidence>
<dbReference type="GO" id="GO:0061630">
    <property type="term" value="F:ubiquitin protein ligase activity"/>
    <property type="evidence" value="ECO:0007669"/>
    <property type="project" value="UniProtKB-EC"/>
</dbReference>
<keyword evidence="18" id="KW-1185">Reference proteome</keyword>
<feature type="transmembrane region" description="Helical" evidence="15">
    <location>
        <begin position="20"/>
        <end position="41"/>
    </location>
</feature>
<dbReference type="GO" id="GO:0016567">
    <property type="term" value="P:protein ubiquitination"/>
    <property type="evidence" value="ECO:0007669"/>
    <property type="project" value="InterPro"/>
</dbReference>
<evidence type="ECO:0000256" key="15">
    <source>
        <dbReference type="SAM" id="Phobius"/>
    </source>
</evidence>
<dbReference type="Proteomes" id="UP001231189">
    <property type="component" value="Unassembled WGS sequence"/>
</dbReference>
<dbReference type="EMBL" id="JAUUTY010000003">
    <property type="protein sequence ID" value="KAK1663111.1"/>
    <property type="molecule type" value="Genomic_DNA"/>
</dbReference>